<dbReference type="Ensembl" id="ENSTMTT00000014778.1">
    <property type="protein sequence ID" value="ENSTMTP00000014289.1"/>
    <property type="gene ID" value="ENSTMTG00000010365.1"/>
</dbReference>
<comment type="catalytic activity">
    <reaction evidence="15">
        <text>K(+)(in) = K(+)(out)</text>
        <dbReference type="Rhea" id="RHEA:29463"/>
        <dbReference type="ChEBI" id="CHEBI:29103"/>
    </reaction>
</comment>
<evidence type="ECO:0000256" key="9">
    <source>
        <dbReference type="ARBA" id="ARBA00022958"/>
    </source>
</evidence>
<sequence>MIIGLEDSPRCLSGLFDQSDLGSSLLARQSLAVVMCVWIIFSQLESCFTGAVEMSHQSPVASWLCAMLHCFGSYILADMLLGEAPIDYFSNNSSVLLATAVWYLIFFCPMNLFYKCVSFLPVKLIFVAMKEVVRVRKIAIGVHHAHHHYHHGWFIMVVTGWVKAAAWSLEARNK</sequence>
<evidence type="ECO:0000256" key="13">
    <source>
        <dbReference type="ARBA" id="ARBA00023242"/>
    </source>
</evidence>
<evidence type="ECO:0000256" key="8">
    <source>
        <dbReference type="ARBA" id="ARBA00022951"/>
    </source>
</evidence>
<evidence type="ECO:0000256" key="16">
    <source>
        <dbReference type="ARBA" id="ARBA00040915"/>
    </source>
</evidence>
<evidence type="ECO:0000256" key="4">
    <source>
        <dbReference type="ARBA" id="ARBA00022448"/>
    </source>
</evidence>
<evidence type="ECO:0000256" key="15">
    <source>
        <dbReference type="ARBA" id="ARBA00034430"/>
    </source>
</evidence>
<keyword evidence="22" id="KW-1185">Reference proteome</keyword>
<keyword evidence="6 20" id="KW-0812">Transmembrane</keyword>
<keyword evidence="9" id="KW-0630">Potassium</keyword>
<dbReference type="Proteomes" id="UP000472274">
    <property type="component" value="Unplaced"/>
</dbReference>
<evidence type="ECO:0000256" key="2">
    <source>
        <dbReference type="ARBA" id="ARBA00004326"/>
    </source>
</evidence>
<organism evidence="21 22">
    <name type="scientific">Terrapene triunguis</name>
    <name type="common">Three-toed box turtle</name>
    <dbReference type="NCBI Taxonomy" id="2587831"/>
    <lineage>
        <taxon>Eukaryota</taxon>
        <taxon>Metazoa</taxon>
        <taxon>Chordata</taxon>
        <taxon>Craniata</taxon>
        <taxon>Vertebrata</taxon>
        <taxon>Euteleostomi</taxon>
        <taxon>Archelosauria</taxon>
        <taxon>Testudinata</taxon>
        <taxon>Testudines</taxon>
        <taxon>Cryptodira</taxon>
        <taxon>Durocryptodira</taxon>
        <taxon>Testudinoidea</taxon>
        <taxon>Emydidae</taxon>
        <taxon>Terrapene</taxon>
    </lineage>
</organism>
<feature type="transmembrane region" description="Helical" evidence="20">
    <location>
        <begin position="61"/>
        <end position="81"/>
    </location>
</feature>
<proteinExistence type="inferred from homology"/>
<gene>
    <name evidence="21" type="primary">TMEM38A</name>
</gene>
<comment type="similarity">
    <text evidence="3">Belongs to the TMEM38 family.</text>
</comment>
<keyword evidence="8" id="KW-0703">Sarcoplasmic reticulum</keyword>
<evidence type="ECO:0000256" key="3">
    <source>
        <dbReference type="ARBA" id="ARBA00005766"/>
    </source>
</evidence>
<evidence type="ECO:0000256" key="6">
    <source>
        <dbReference type="ARBA" id="ARBA00022692"/>
    </source>
</evidence>
<dbReference type="Pfam" id="PF05197">
    <property type="entry name" value="TRIC"/>
    <property type="match status" value="1"/>
</dbReference>
<evidence type="ECO:0000256" key="12">
    <source>
        <dbReference type="ARBA" id="ARBA00023136"/>
    </source>
</evidence>
<dbReference type="PANTHER" id="PTHR12454">
    <property type="entry name" value="TRIMERIC INTRACELLULAR CATION CHANNEL"/>
    <property type="match status" value="1"/>
</dbReference>
<keyword evidence="11" id="KW-0406">Ion transport</keyword>
<evidence type="ECO:0000256" key="18">
    <source>
        <dbReference type="ARBA" id="ARBA00045286"/>
    </source>
</evidence>
<evidence type="ECO:0000256" key="17">
    <source>
        <dbReference type="ARBA" id="ARBA00043218"/>
    </source>
</evidence>
<dbReference type="GO" id="GO:0031965">
    <property type="term" value="C:nuclear membrane"/>
    <property type="evidence" value="ECO:0007669"/>
    <property type="project" value="UniProtKB-SubCell"/>
</dbReference>
<evidence type="ECO:0000256" key="14">
    <source>
        <dbReference type="ARBA" id="ARBA00023303"/>
    </source>
</evidence>
<comment type="function">
    <text evidence="18">Intracellular monovalent cation channel required for maintenance of rapid intracellular calcium release. Acts as a potassium counter-ion channel that functions in synchronization with calcium release from intracellular stores. Opened by a change of voltage within the sarcoplasmic reticulum lumen.</text>
</comment>
<evidence type="ECO:0000256" key="19">
    <source>
        <dbReference type="ARBA" id="ARBA00047059"/>
    </source>
</evidence>
<keyword evidence="14" id="KW-0407">Ion channel</keyword>
<keyword evidence="10 20" id="KW-1133">Transmembrane helix</keyword>
<dbReference type="GO" id="GO:0042802">
    <property type="term" value="F:identical protein binding"/>
    <property type="evidence" value="ECO:0007669"/>
    <property type="project" value="InterPro"/>
</dbReference>
<evidence type="ECO:0000256" key="7">
    <source>
        <dbReference type="ARBA" id="ARBA00022826"/>
    </source>
</evidence>
<feature type="transmembrane region" description="Helical" evidence="20">
    <location>
        <begin position="88"/>
        <end position="106"/>
    </location>
</feature>
<reference evidence="21" key="1">
    <citation type="submission" date="2025-08" db="UniProtKB">
        <authorList>
            <consortium name="Ensembl"/>
        </authorList>
    </citation>
    <scope>IDENTIFICATION</scope>
</reference>
<comment type="subcellular location">
    <subcellularLocation>
        <location evidence="1">Nucleus membrane</location>
    </subcellularLocation>
    <subcellularLocation>
        <location evidence="2">Sarcoplasmic reticulum membrane</location>
        <topology evidence="2">Multi-pass membrane protein</topology>
    </subcellularLocation>
</comment>
<keyword evidence="5" id="KW-0633">Potassium transport</keyword>
<dbReference type="InterPro" id="IPR007866">
    <property type="entry name" value="TRIC_channel"/>
</dbReference>
<dbReference type="GeneTree" id="ENSGT00390000018845"/>
<keyword evidence="13" id="KW-0539">Nucleus</keyword>
<feature type="transmembrane region" description="Helical" evidence="20">
    <location>
        <begin position="21"/>
        <end position="41"/>
    </location>
</feature>
<evidence type="ECO:0000313" key="21">
    <source>
        <dbReference type="Ensembl" id="ENSTMTP00000014289.1"/>
    </source>
</evidence>
<protein>
    <recommendedName>
        <fullName evidence="16">Trimeric intracellular cation channel type A</fullName>
    </recommendedName>
    <alternativeName>
        <fullName evidence="17">Transmembrane protein 38A</fullName>
    </alternativeName>
</protein>
<evidence type="ECO:0000313" key="22">
    <source>
        <dbReference type="Proteomes" id="UP000472274"/>
    </source>
</evidence>
<evidence type="ECO:0000256" key="1">
    <source>
        <dbReference type="ARBA" id="ARBA00004126"/>
    </source>
</evidence>
<reference evidence="21" key="2">
    <citation type="submission" date="2025-09" db="UniProtKB">
        <authorList>
            <consortium name="Ensembl"/>
        </authorList>
    </citation>
    <scope>IDENTIFICATION</scope>
</reference>
<comment type="subunit">
    <text evidence="19">Homotrimer; conformation seems to be controled by binding to diacylglycerol (DAG).</text>
</comment>
<accession>A0A674J452</accession>
<dbReference type="GO" id="GO:0005267">
    <property type="term" value="F:potassium channel activity"/>
    <property type="evidence" value="ECO:0007669"/>
    <property type="project" value="UniProtKB-KW"/>
</dbReference>
<name>A0A674J452_9SAUR</name>
<evidence type="ECO:0000256" key="20">
    <source>
        <dbReference type="SAM" id="Phobius"/>
    </source>
</evidence>
<evidence type="ECO:0000256" key="11">
    <source>
        <dbReference type="ARBA" id="ARBA00023065"/>
    </source>
</evidence>
<dbReference type="AlphaFoldDB" id="A0A674J452"/>
<dbReference type="PANTHER" id="PTHR12454:SF3">
    <property type="entry name" value="TRIMERIC INTRACELLULAR CATION CHANNEL TYPE A"/>
    <property type="match status" value="1"/>
</dbReference>
<keyword evidence="12 20" id="KW-0472">Membrane</keyword>
<evidence type="ECO:0000256" key="10">
    <source>
        <dbReference type="ARBA" id="ARBA00022989"/>
    </source>
</evidence>
<keyword evidence="7" id="KW-0631">Potassium channel</keyword>
<keyword evidence="4" id="KW-0813">Transport</keyword>
<evidence type="ECO:0000256" key="5">
    <source>
        <dbReference type="ARBA" id="ARBA00022538"/>
    </source>
</evidence>
<dbReference type="GO" id="GO:0033017">
    <property type="term" value="C:sarcoplasmic reticulum membrane"/>
    <property type="evidence" value="ECO:0007669"/>
    <property type="project" value="UniProtKB-SubCell"/>
</dbReference>